<evidence type="ECO:0000256" key="5">
    <source>
        <dbReference type="ARBA" id="ARBA00022989"/>
    </source>
</evidence>
<dbReference type="InterPro" id="IPR013099">
    <property type="entry name" value="K_chnl_dom"/>
</dbReference>
<dbReference type="InterPro" id="IPR003280">
    <property type="entry name" value="2pore_dom_K_chnl"/>
</dbReference>
<dbReference type="PANTHER" id="PTHR11003:SF291">
    <property type="entry name" value="IP11374P"/>
    <property type="match status" value="1"/>
</dbReference>
<evidence type="ECO:0000256" key="4">
    <source>
        <dbReference type="ARBA" id="ARBA00022837"/>
    </source>
</evidence>
<keyword evidence="6" id="KW-0406">Ion transport</keyword>
<feature type="transmembrane region" description="Helical" evidence="9">
    <location>
        <begin position="152"/>
        <end position="172"/>
    </location>
</feature>
<keyword evidence="8" id="KW-0407">Ion channel</keyword>
<comment type="caution">
    <text evidence="11">The sequence shown here is derived from an EMBL/GenBank/DDBJ whole genome shotgun (WGS) entry which is preliminary data.</text>
</comment>
<feature type="transmembrane region" description="Helical" evidence="9">
    <location>
        <begin position="86"/>
        <end position="105"/>
    </location>
</feature>
<evidence type="ECO:0000256" key="7">
    <source>
        <dbReference type="ARBA" id="ARBA00023136"/>
    </source>
</evidence>
<name>A0ABP0KPJ0_9DINO</name>
<evidence type="ECO:0000256" key="8">
    <source>
        <dbReference type="ARBA" id="ARBA00023303"/>
    </source>
</evidence>
<dbReference type="CDD" id="cd00051">
    <property type="entry name" value="EFh"/>
    <property type="match status" value="1"/>
</dbReference>
<evidence type="ECO:0000256" key="6">
    <source>
        <dbReference type="ARBA" id="ARBA00023065"/>
    </source>
</evidence>
<dbReference type="InterPro" id="IPR018247">
    <property type="entry name" value="EF_Hand_1_Ca_BS"/>
</dbReference>
<feature type="transmembrane region" description="Helical" evidence="9">
    <location>
        <begin position="240"/>
        <end position="264"/>
    </location>
</feature>
<reference evidence="11 12" key="1">
    <citation type="submission" date="2024-02" db="EMBL/GenBank/DDBJ databases">
        <authorList>
            <person name="Chen Y."/>
            <person name="Shah S."/>
            <person name="Dougan E. K."/>
            <person name="Thang M."/>
            <person name="Chan C."/>
        </authorList>
    </citation>
    <scope>NUCLEOTIDE SEQUENCE [LARGE SCALE GENOMIC DNA]</scope>
</reference>
<dbReference type="Pfam" id="PF13499">
    <property type="entry name" value="EF-hand_7"/>
    <property type="match status" value="1"/>
</dbReference>
<sequence>MDQKRLATIPATDSVDSDEDALEAKSDLPFFIRYPRLTNLFLFSTYLAIGVVYFVFALDAQPSTAFYACVEILTTIGYGDLPFKDVNVFVTIYVLLGLGIIANIMSDIFTEVLEFGEDQLSKSFYRARHLLQADSDSDQPIPIRRCARWSNFLQQLTMYGACVVIWAVFFALTESCTCSYGRTAIEGCVEDGCSTTGGSTMSMGEAFYFAAATDQRSRAVITFTTVGFGDFAPKTIVGRIFGAFMMILGVLAFASLVGSLAAVIDDFKSSYSQKLRVSPAVFQRFIDQSGDGSISKAEFRSYMLIRQGKVSEELLQSIDALFDSIDRDGNGTLSYDEIYDAECRAKLIES</sequence>
<evidence type="ECO:0000256" key="1">
    <source>
        <dbReference type="ARBA" id="ARBA00004141"/>
    </source>
</evidence>
<feature type="domain" description="EF-hand" evidence="10">
    <location>
        <begin position="313"/>
        <end position="348"/>
    </location>
</feature>
<keyword evidence="3 9" id="KW-0812">Transmembrane</keyword>
<comment type="subcellular location">
    <subcellularLocation>
        <location evidence="1">Membrane</location>
        <topology evidence="1">Multi-pass membrane protein</topology>
    </subcellularLocation>
</comment>
<keyword evidence="4" id="KW-0106">Calcium</keyword>
<dbReference type="Pfam" id="PF07885">
    <property type="entry name" value="Ion_trans_2"/>
    <property type="match status" value="2"/>
</dbReference>
<keyword evidence="5 9" id="KW-1133">Transmembrane helix</keyword>
<evidence type="ECO:0000256" key="3">
    <source>
        <dbReference type="ARBA" id="ARBA00022692"/>
    </source>
</evidence>
<accession>A0ABP0KPJ0</accession>
<evidence type="ECO:0000313" key="12">
    <source>
        <dbReference type="Proteomes" id="UP001642484"/>
    </source>
</evidence>
<dbReference type="SUPFAM" id="SSF47473">
    <property type="entry name" value="EF-hand"/>
    <property type="match status" value="1"/>
</dbReference>
<proteinExistence type="predicted"/>
<dbReference type="PROSITE" id="PS50222">
    <property type="entry name" value="EF_HAND_2"/>
    <property type="match status" value="1"/>
</dbReference>
<dbReference type="Gene3D" id="1.10.238.10">
    <property type="entry name" value="EF-hand"/>
    <property type="match status" value="1"/>
</dbReference>
<keyword evidence="7 9" id="KW-0472">Membrane</keyword>
<dbReference type="Proteomes" id="UP001642484">
    <property type="component" value="Unassembled WGS sequence"/>
</dbReference>
<dbReference type="InterPro" id="IPR002048">
    <property type="entry name" value="EF_hand_dom"/>
</dbReference>
<evidence type="ECO:0000256" key="2">
    <source>
        <dbReference type="ARBA" id="ARBA00022448"/>
    </source>
</evidence>
<gene>
    <name evidence="11" type="ORF">CCMP2556_LOCUS17167</name>
</gene>
<keyword evidence="12" id="KW-1185">Reference proteome</keyword>
<evidence type="ECO:0000256" key="9">
    <source>
        <dbReference type="SAM" id="Phobius"/>
    </source>
</evidence>
<dbReference type="InterPro" id="IPR011992">
    <property type="entry name" value="EF-hand-dom_pair"/>
</dbReference>
<dbReference type="Gene3D" id="1.10.287.70">
    <property type="match status" value="2"/>
</dbReference>
<evidence type="ECO:0000313" key="11">
    <source>
        <dbReference type="EMBL" id="CAK9028613.1"/>
    </source>
</evidence>
<evidence type="ECO:0000259" key="10">
    <source>
        <dbReference type="PROSITE" id="PS50222"/>
    </source>
</evidence>
<protein>
    <recommendedName>
        <fullName evidence="10">EF-hand domain-containing protein</fullName>
    </recommendedName>
</protein>
<dbReference type="EMBL" id="CAXAMN010009435">
    <property type="protein sequence ID" value="CAK9028613.1"/>
    <property type="molecule type" value="Genomic_DNA"/>
</dbReference>
<dbReference type="SUPFAM" id="SSF81324">
    <property type="entry name" value="Voltage-gated potassium channels"/>
    <property type="match status" value="2"/>
</dbReference>
<dbReference type="PROSITE" id="PS00018">
    <property type="entry name" value="EF_HAND_1"/>
    <property type="match status" value="2"/>
</dbReference>
<organism evidence="11 12">
    <name type="scientific">Durusdinium trenchii</name>
    <dbReference type="NCBI Taxonomy" id="1381693"/>
    <lineage>
        <taxon>Eukaryota</taxon>
        <taxon>Sar</taxon>
        <taxon>Alveolata</taxon>
        <taxon>Dinophyceae</taxon>
        <taxon>Suessiales</taxon>
        <taxon>Symbiodiniaceae</taxon>
        <taxon>Durusdinium</taxon>
    </lineage>
</organism>
<feature type="transmembrane region" description="Helical" evidence="9">
    <location>
        <begin position="40"/>
        <end position="58"/>
    </location>
</feature>
<keyword evidence="2" id="KW-0813">Transport</keyword>
<dbReference type="PANTHER" id="PTHR11003">
    <property type="entry name" value="POTASSIUM CHANNEL, SUBFAMILY K"/>
    <property type="match status" value="1"/>
</dbReference>